<evidence type="ECO:0000256" key="3">
    <source>
        <dbReference type="ARBA" id="ARBA00022989"/>
    </source>
</evidence>
<evidence type="ECO:0000313" key="9">
    <source>
        <dbReference type="Proteomes" id="UP000800093"/>
    </source>
</evidence>
<feature type="transmembrane region" description="Helical" evidence="6">
    <location>
        <begin position="211"/>
        <end position="228"/>
    </location>
</feature>
<evidence type="ECO:0000256" key="2">
    <source>
        <dbReference type="ARBA" id="ARBA00022692"/>
    </source>
</evidence>
<feature type="transmembrane region" description="Helical" evidence="6">
    <location>
        <begin position="149"/>
        <end position="170"/>
    </location>
</feature>
<sequence length="417" mass="46268">MPAWTSGVERAMKRQAPIGAPTMTPEYIAYTNAPEILAITGSFFTAAAIIMLLRIYVRLSILKVFGIDDYIMALAMILASIVFACFVLETQYGLGRHMVVMMMDPIMYMKFARILYVHSILIMVGVSTVKISIAFFLLRLSTRTPYHRFLYGVIVFIVCLTLACAMTLIFQCYPVEAAWDSSLRPPPFGTGDAKCYSMTIFRNLGLMNSSFNIITDVLFATLPIPLIWQLQLTQRTKISLIAVLSLGWFASAAAIVKAVKQWNVLDEPDWTVNDAFNVWNYIEFTIGIIAASLPALKPLFNWFLETARVITSGGRTKGSGYKASGYKGANSLGYHKTSENSIALQSLTAKGDITSGAKSPYNVRVSTHPTGLADKEAWDMERAKTSDESILPLQGNEIPPSGNRILMTREVRIDESR</sequence>
<comment type="similarity">
    <text evidence="5">Belongs to the SAT4 family.</text>
</comment>
<evidence type="ECO:0000256" key="5">
    <source>
        <dbReference type="ARBA" id="ARBA00038359"/>
    </source>
</evidence>
<feature type="transmembrane region" description="Helical" evidence="6">
    <location>
        <begin position="114"/>
        <end position="137"/>
    </location>
</feature>
<protein>
    <recommendedName>
        <fullName evidence="7">Rhodopsin domain-containing protein</fullName>
    </recommendedName>
</protein>
<keyword evidence="2 6" id="KW-0812">Transmembrane</keyword>
<evidence type="ECO:0000256" key="6">
    <source>
        <dbReference type="SAM" id="Phobius"/>
    </source>
</evidence>
<dbReference type="PANTHER" id="PTHR33048">
    <property type="entry name" value="PTH11-LIKE INTEGRAL MEMBRANE PROTEIN (AFU_ORTHOLOGUE AFUA_5G11245)"/>
    <property type="match status" value="1"/>
</dbReference>
<accession>A0A9P4N3H4</accession>
<evidence type="ECO:0000313" key="8">
    <source>
        <dbReference type="EMBL" id="KAF2263578.1"/>
    </source>
</evidence>
<evidence type="ECO:0000256" key="1">
    <source>
        <dbReference type="ARBA" id="ARBA00004141"/>
    </source>
</evidence>
<dbReference type="Pfam" id="PF20684">
    <property type="entry name" value="Fung_rhodopsin"/>
    <property type="match status" value="1"/>
</dbReference>
<proteinExistence type="inferred from homology"/>
<dbReference type="GO" id="GO:0016020">
    <property type="term" value="C:membrane"/>
    <property type="evidence" value="ECO:0007669"/>
    <property type="project" value="UniProtKB-SubCell"/>
</dbReference>
<dbReference type="AlphaFoldDB" id="A0A9P4N3H4"/>
<dbReference type="OrthoDB" id="5022096at2759"/>
<name>A0A9P4N3H4_9PLEO</name>
<comment type="subcellular location">
    <subcellularLocation>
        <location evidence="1">Membrane</location>
        <topology evidence="1">Multi-pass membrane protein</topology>
    </subcellularLocation>
</comment>
<reference evidence="9" key="1">
    <citation type="journal article" date="2020" name="Stud. Mycol.">
        <title>101 Dothideomycetes genomes: A test case for predicting lifestyles and emergence of pathogens.</title>
        <authorList>
            <person name="Haridas S."/>
            <person name="Albert R."/>
            <person name="Binder M."/>
            <person name="Bloem J."/>
            <person name="LaButti K."/>
            <person name="Salamov A."/>
            <person name="Andreopoulos B."/>
            <person name="Baker S."/>
            <person name="Barry K."/>
            <person name="Bills G."/>
            <person name="Bluhm B."/>
            <person name="Cannon C."/>
            <person name="Castanera R."/>
            <person name="Culley D."/>
            <person name="Daum C."/>
            <person name="Ezra D."/>
            <person name="Gonzalez J."/>
            <person name="Henrissat B."/>
            <person name="Kuo A."/>
            <person name="Liang C."/>
            <person name="Lipzen A."/>
            <person name="Lutzoni F."/>
            <person name="Magnuson J."/>
            <person name="Mondo S."/>
            <person name="Nolan M."/>
            <person name="Ohm R."/>
            <person name="Pangilinan J."/>
            <person name="Park H.-J."/>
            <person name="Ramirez L."/>
            <person name="Alfaro M."/>
            <person name="Sun H."/>
            <person name="Tritt A."/>
            <person name="Yoshinaga Y."/>
            <person name="Zwiers L.-H."/>
            <person name="Turgeon B."/>
            <person name="Goodwin S."/>
            <person name="Spatafora J."/>
            <person name="Crous P."/>
            <person name="Grigoriev I."/>
        </authorList>
    </citation>
    <scope>NUCLEOTIDE SEQUENCE [LARGE SCALE GENOMIC DNA]</scope>
    <source>
        <strain evidence="9">CBS 304.66</strain>
    </source>
</reference>
<dbReference type="InterPro" id="IPR049326">
    <property type="entry name" value="Rhodopsin_dom_fungi"/>
</dbReference>
<dbReference type="InterPro" id="IPR052337">
    <property type="entry name" value="SAT4-like"/>
</dbReference>
<keyword evidence="3 6" id="KW-1133">Transmembrane helix</keyword>
<dbReference type="Proteomes" id="UP000800093">
    <property type="component" value="Unassembled WGS sequence"/>
</dbReference>
<dbReference type="EMBL" id="ML986624">
    <property type="protein sequence ID" value="KAF2263578.1"/>
    <property type="molecule type" value="Genomic_DNA"/>
</dbReference>
<comment type="caution">
    <text evidence="8">The sequence shown here is derived from an EMBL/GenBank/DDBJ whole genome shotgun (WGS) entry which is preliminary data.</text>
</comment>
<feature type="transmembrane region" description="Helical" evidence="6">
    <location>
        <begin position="36"/>
        <end position="57"/>
    </location>
</feature>
<feature type="transmembrane region" description="Helical" evidence="6">
    <location>
        <begin position="240"/>
        <end position="258"/>
    </location>
</feature>
<feature type="transmembrane region" description="Helical" evidence="6">
    <location>
        <begin position="69"/>
        <end position="94"/>
    </location>
</feature>
<feature type="domain" description="Rhodopsin" evidence="7">
    <location>
        <begin position="53"/>
        <end position="301"/>
    </location>
</feature>
<organism evidence="8 9">
    <name type="scientific">Lojkania enalia</name>
    <dbReference type="NCBI Taxonomy" id="147567"/>
    <lineage>
        <taxon>Eukaryota</taxon>
        <taxon>Fungi</taxon>
        <taxon>Dikarya</taxon>
        <taxon>Ascomycota</taxon>
        <taxon>Pezizomycotina</taxon>
        <taxon>Dothideomycetes</taxon>
        <taxon>Pleosporomycetidae</taxon>
        <taxon>Pleosporales</taxon>
        <taxon>Pleosporales incertae sedis</taxon>
        <taxon>Lojkania</taxon>
    </lineage>
</organism>
<keyword evidence="9" id="KW-1185">Reference proteome</keyword>
<dbReference type="PANTHER" id="PTHR33048:SF167">
    <property type="entry name" value="INTEGRAL MEMBRANE PROTEIN"/>
    <property type="match status" value="1"/>
</dbReference>
<evidence type="ECO:0000256" key="4">
    <source>
        <dbReference type="ARBA" id="ARBA00023136"/>
    </source>
</evidence>
<keyword evidence="4 6" id="KW-0472">Membrane</keyword>
<evidence type="ECO:0000259" key="7">
    <source>
        <dbReference type="Pfam" id="PF20684"/>
    </source>
</evidence>
<feature type="transmembrane region" description="Helical" evidence="6">
    <location>
        <begin position="278"/>
        <end position="296"/>
    </location>
</feature>
<gene>
    <name evidence="8" type="ORF">CC78DRAFT_568907</name>
</gene>